<keyword evidence="3" id="KW-1185">Reference proteome</keyword>
<dbReference type="Pfam" id="PF13613">
    <property type="entry name" value="HTH_Tnp_4"/>
    <property type="match status" value="1"/>
</dbReference>
<reference evidence="3" key="1">
    <citation type="journal article" date="2019" name="Int. J. Syst. Evol. Microbiol.">
        <title>The Global Catalogue of Microorganisms (GCM) 10K type strain sequencing project: providing services to taxonomists for standard genome sequencing and annotation.</title>
        <authorList>
            <consortium name="The Broad Institute Genomics Platform"/>
            <consortium name="The Broad Institute Genome Sequencing Center for Infectious Disease"/>
            <person name="Wu L."/>
            <person name="Ma J."/>
        </authorList>
    </citation>
    <scope>NUCLEOTIDE SEQUENCE [LARGE SCALE GENOMIC DNA]</scope>
    <source>
        <strain evidence="3">CCUG 66188</strain>
    </source>
</reference>
<evidence type="ECO:0000259" key="1">
    <source>
        <dbReference type="Pfam" id="PF13613"/>
    </source>
</evidence>
<evidence type="ECO:0000313" key="2">
    <source>
        <dbReference type="EMBL" id="MFC4674672.1"/>
    </source>
</evidence>
<dbReference type="Proteomes" id="UP001596023">
    <property type="component" value="Unassembled WGS sequence"/>
</dbReference>
<feature type="domain" description="Transposase Helix-turn-helix" evidence="1">
    <location>
        <begin position="61"/>
        <end position="111"/>
    </location>
</feature>
<dbReference type="EMBL" id="JBHSGN010000078">
    <property type="protein sequence ID" value="MFC4674672.1"/>
    <property type="molecule type" value="Genomic_DNA"/>
</dbReference>
<proteinExistence type="predicted"/>
<dbReference type="InterPro" id="IPR027805">
    <property type="entry name" value="Transposase_HTH_dom"/>
</dbReference>
<accession>A0ABV9KX79</accession>
<protein>
    <submittedName>
        <fullName evidence="2">Transposase family protein</fullName>
    </submittedName>
</protein>
<name>A0ABV9KX79_9BACT</name>
<gene>
    <name evidence="2" type="ORF">ACFO6W_13285</name>
</gene>
<evidence type="ECO:0000313" key="3">
    <source>
        <dbReference type="Proteomes" id="UP001596023"/>
    </source>
</evidence>
<sequence length="121" mass="14527">MKYDKIRKNPKQLLSLTGFNLSEFEAFLPTFKYHWEEYHSHFTLKGQPRIRVSYGRKSSQLPCITDKLLFILSYMKNNPLQDYHATLFDMTQPQCNQWIHRLSDILDKTLKRWVNYPTGII</sequence>
<comment type="caution">
    <text evidence="2">The sequence shown here is derived from an EMBL/GenBank/DDBJ whole genome shotgun (WGS) entry which is preliminary data.</text>
</comment>
<dbReference type="RefSeq" id="WP_379997195.1">
    <property type="nucleotide sequence ID" value="NZ_JBHSGN010000078.1"/>
</dbReference>
<organism evidence="2 3">
    <name type="scientific">Dysgonomonas termitidis</name>
    <dbReference type="NCBI Taxonomy" id="1516126"/>
    <lineage>
        <taxon>Bacteria</taxon>
        <taxon>Pseudomonadati</taxon>
        <taxon>Bacteroidota</taxon>
        <taxon>Bacteroidia</taxon>
        <taxon>Bacteroidales</taxon>
        <taxon>Dysgonomonadaceae</taxon>
        <taxon>Dysgonomonas</taxon>
    </lineage>
</organism>